<feature type="domain" description="RdRp catalytic" evidence="9">
    <location>
        <begin position="558"/>
        <end position="808"/>
    </location>
</feature>
<keyword evidence="5 8" id="KW-0548">Nucleotidyltransferase</keyword>
<dbReference type="GO" id="GO:0003968">
    <property type="term" value="F:RNA-directed RNA polymerase activity"/>
    <property type="evidence" value="ECO:0007669"/>
    <property type="project" value="UniProtKB-UniRule"/>
</dbReference>
<keyword evidence="4 8" id="KW-0808">Transferase</keyword>
<evidence type="ECO:0000256" key="6">
    <source>
        <dbReference type="ARBA" id="ARBA00022741"/>
    </source>
</evidence>
<evidence type="ECO:0000256" key="1">
    <source>
        <dbReference type="ARBA" id="ARBA00009581"/>
    </source>
</evidence>
<organism evidence="10 11">
    <name type="scientific">Palyam virus</name>
    <dbReference type="NCBI Taxonomy" id="40059"/>
    <lineage>
        <taxon>Viruses</taxon>
        <taxon>Riboviria</taxon>
        <taxon>Orthornavirae</taxon>
        <taxon>Duplornaviricota</taxon>
        <taxon>Resentoviricetes</taxon>
        <taxon>Reovirales</taxon>
        <taxon>Sedoreoviridae</taxon>
        <taxon>Orbivirus</taxon>
        <taxon>Orbivirus palyamense</taxon>
    </lineage>
</organism>
<comment type="catalytic activity">
    <reaction evidence="8">
        <text>RNA(n) + a ribonucleoside 5'-triphosphate = RNA(n+1) + diphosphate</text>
        <dbReference type="Rhea" id="RHEA:21248"/>
        <dbReference type="Rhea" id="RHEA-COMP:14527"/>
        <dbReference type="Rhea" id="RHEA-COMP:17342"/>
        <dbReference type="ChEBI" id="CHEBI:33019"/>
        <dbReference type="ChEBI" id="CHEBI:61557"/>
        <dbReference type="ChEBI" id="CHEBI:140395"/>
        <dbReference type="EC" id="2.7.7.48"/>
    </reaction>
</comment>
<evidence type="ECO:0000256" key="8">
    <source>
        <dbReference type="PIRNR" id="PIRNR000821"/>
    </source>
</evidence>
<evidence type="ECO:0000313" key="10">
    <source>
        <dbReference type="EMBL" id="ALW83178.1"/>
    </source>
</evidence>
<evidence type="ECO:0000313" key="11">
    <source>
        <dbReference type="Proteomes" id="UP000148311"/>
    </source>
</evidence>
<keyword evidence="7 8" id="KW-0693">Viral RNA replication</keyword>
<dbReference type="GO" id="GO:0000166">
    <property type="term" value="F:nucleotide binding"/>
    <property type="evidence" value="ECO:0007669"/>
    <property type="project" value="UniProtKB-KW"/>
</dbReference>
<dbReference type="Proteomes" id="UP000148311">
    <property type="component" value="Genome"/>
</dbReference>
<dbReference type="GO" id="GO:0006351">
    <property type="term" value="P:DNA-templated transcription"/>
    <property type="evidence" value="ECO:0007669"/>
    <property type="project" value="UniProtKB-UniRule"/>
</dbReference>
<comment type="similarity">
    <text evidence="1 8">Belongs to the reoviridae RNA-directed RNA polymerase family.</text>
</comment>
<protein>
    <recommendedName>
        <fullName evidence="2 8">RNA-directed RNA polymerase</fullName>
        <ecNumber evidence="2 8">2.7.7.48</ecNumber>
    </recommendedName>
</protein>
<proteinExistence type="inferred from homology"/>
<evidence type="ECO:0000259" key="9">
    <source>
        <dbReference type="PROSITE" id="PS50523"/>
    </source>
</evidence>
<dbReference type="PIRSF" id="PIRSF000821">
    <property type="entry name" value="RdRPol"/>
    <property type="match status" value="1"/>
</dbReference>
<dbReference type="Pfam" id="PF05788">
    <property type="entry name" value="Orbi_VP1"/>
    <property type="match status" value="1"/>
</dbReference>
<sequence>MQDASLVRNSVQRFLKYTKIDGKEPKYIYYRFSKNMREIRRKRGVKYKTDDTYFERRRDQGILNLYGIQVAVESSWEDILDGEPQYDALKIFERSVLNLGDLIPEEEFLRNYRVEKEHPFREFVEMRAKAEMQIYGDLPVKAWCSFIREYAEQIKHEPLGLSTMREFVHKYGSPFNQNSRDLSQIEDFSMSYSTPLLFEMCCCESLIEFNMFERMNEEGIKELEFGGLKVNPFDLIREFFVLCLPHPKKINNMLRAPYSWFVKMWGVCCSEVKVLRARGGDDRNSKDVVYDDFVRVKNIYGPILYKTQFYRQGREENISKVEETIKYSQELGNHAYGAKLFLTMLKQVYKTEFDPTNIKHVMLASLLLSIQTITGYGRAWVKNVSSDIEKQMKPDKNNLISRVNEYTRNNFIKAYDEALAAGEDIVKPEDMYTSMLRLARNTSSGFSTKFNVYKKYGPGIKSGIGKQIEITSRIKALVIFQEGHKIFVKEELEKKYNTVQNYQSKGSRDVPIKATRTIYAINLSILIPQLIVTLPLNEYFSKVGGSTRPQSGKLGGKIIVGDLEATGSRVMDAADTFRNSSDPEILTIAIDYSDYDTHLTPYNFRDGMISGIRTAMMKHSTLRYEGHTLDEIVEYGYGEGRVMNTLWNGKRAVYKADFAKYMELPPEDREKGEFRPPRGVKPIRTTKIIAEIQSEDPDNQILVSPVDGSDLAFINTHLSGENSTLVANSMHNLAIGTIIQEEVKHRCAGLISFLSEQYVGDDTLFYTQPCVSTEHDFDCIIRVIFDTIERCGHIASASKTIIAPFSVEKTQTHAKQGIYIPQDRMMLISSERRKDIEDVRGYLKSQVQTLTTKISRGFSHKLARMILMLKTSLVGFRKLKRTIFADGVYRDRRFDSDDEDGFTMYLIRDPLCAFLPVEWNGVGAYYESLNIVMTEDIFLDLLQTGNEFVRHLAGFINGTLPFWNETEADKRQIGTDAKMSFFTKMARPAVQSVLNSDELTDLVKQLPLGDYSPTNISKTMMHSALLKESSARSILTPTYESEYQRLLNVREEKSFKMFSHDLELSTNYIKMFDVQYSSGVQRHFYFPDQNLSPSFFLQKNLLGPRMSTRVRMSYVDRIDSILRGDVVMRGFITGNAIINILEKIGHTHNAADLSMLFQIMNIESRVADRLAEYISAERLRFDAMKLLKRGICGDEFSMSLDVCTQEMSDNFIRYPKEFTKTEQDAAILYASQLLMIRAAHGHHPGVLIINASAEERQKFKVRAARFKAHLPKLRLIRRLIQTERLSARMVQNQFV</sequence>
<dbReference type="GO" id="GO:0003723">
    <property type="term" value="F:RNA binding"/>
    <property type="evidence" value="ECO:0007669"/>
    <property type="project" value="InterPro"/>
</dbReference>
<dbReference type="InterPro" id="IPR008723">
    <property type="entry name" value="RNA_pol_orbivir"/>
</dbReference>
<evidence type="ECO:0000256" key="7">
    <source>
        <dbReference type="ARBA" id="ARBA00022953"/>
    </source>
</evidence>
<accession>A0A0U4B9A2</accession>
<evidence type="ECO:0000256" key="5">
    <source>
        <dbReference type="ARBA" id="ARBA00022695"/>
    </source>
</evidence>
<dbReference type="PROSITE" id="PS50523">
    <property type="entry name" value="RDRP_DSRNA_REO"/>
    <property type="match status" value="1"/>
</dbReference>
<name>A0A0U4B9A2_9REOV</name>
<dbReference type="InterPro" id="IPR043502">
    <property type="entry name" value="DNA/RNA_pol_sf"/>
</dbReference>
<keyword evidence="3 8" id="KW-0696">RNA-directed RNA polymerase</keyword>
<dbReference type="GO" id="GO:0019079">
    <property type="term" value="P:viral genome replication"/>
    <property type="evidence" value="ECO:0007669"/>
    <property type="project" value="InterPro"/>
</dbReference>
<dbReference type="EC" id="2.7.7.48" evidence="2 8"/>
<evidence type="ECO:0000256" key="4">
    <source>
        <dbReference type="ARBA" id="ARBA00022679"/>
    </source>
</evidence>
<dbReference type="EMBL" id="KT002588">
    <property type="protein sequence ID" value="ALW83178.1"/>
    <property type="molecule type" value="Genomic_RNA"/>
</dbReference>
<reference evidence="10 11" key="1">
    <citation type="journal article" date="2016" name="Arch. Virol.">
        <title>Complete genome sequence of a Chuzan virus strain isolated for the first time in mainland China.</title>
        <authorList>
            <person name="Yang H."/>
            <person name="Xiao L."/>
            <person name="Meng J."/>
            <person name="Xiong H."/>
            <person name="Gao L."/>
            <person name="Liao D."/>
            <person name="Li H."/>
        </authorList>
    </citation>
    <scope>NUCLEOTIDE SEQUENCE [LARGE SCALE GENOMIC DNA]</scope>
    <source>
        <strain evidence="10">SZ187</strain>
    </source>
</reference>
<evidence type="ECO:0000256" key="3">
    <source>
        <dbReference type="ARBA" id="ARBA00022484"/>
    </source>
</evidence>
<dbReference type="SUPFAM" id="SSF56672">
    <property type="entry name" value="DNA/RNA polymerases"/>
    <property type="match status" value="1"/>
</dbReference>
<keyword evidence="6 8" id="KW-0547">Nucleotide-binding</keyword>
<evidence type="ECO:0000256" key="2">
    <source>
        <dbReference type="ARBA" id="ARBA00012494"/>
    </source>
</evidence>
<dbReference type="InterPro" id="IPR007097">
    <property type="entry name" value="RNA-dir_pol_reovirus"/>
</dbReference>